<dbReference type="EMBL" id="UINC01107532">
    <property type="protein sequence ID" value="SVC72984.1"/>
    <property type="molecule type" value="Genomic_DNA"/>
</dbReference>
<dbReference type="AlphaFoldDB" id="A0A382PHV6"/>
<accession>A0A382PHV6</accession>
<gene>
    <name evidence="1" type="ORF">METZ01_LOCUS325838</name>
</gene>
<proteinExistence type="predicted"/>
<organism evidence="1">
    <name type="scientific">marine metagenome</name>
    <dbReference type="NCBI Taxonomy" id="408172"/>
    <lineage>
        <taxon>unclassified sequences</taxon>
        <taxon>metagenomes</taxon>
        <taxon>ecological metagenomes</taxon>
    </lineage>
</organism>
<protein>
    <submittedName>
        <fullName evidence="1">Uncharacterized protein</fullName>
    </submittedName>
</protein>
<reference evidence="1" key="1">
    <citation type="submission" date="2018-05" db="EMBL/GenBank/DDBJ databases">
        <authorList>
            <person name="Lanie J.A."/>
            <person name="Ng W.-L."/>
            <person name="Kazmierczak K.M."/>
            <person name="Andrzejewski T.M."/>
            <person name="Davidsen T.M."/>
            <person name="Wayne K.J."/>
            <person name="Tettelin H."/>
            <person name="Glass J.I."/>
            <person name="Rusch D."/>
            <person name="Podicherti R."/>
            <person name="Tsui H.-C.T."/>
            <person name="Winkler M.E."/>
        </authorList>
    </citation>
    <scope>NUCLEOTIDE SEQUENCE</scope>
</reference>
<feature type="non-terminal residue" evidence="1">
    <location>
        <position position="24"/>
    </location>
</feature>
<evidence type="ECO:0000313" key="1">
    <source>
        <dbReference type="EMBL" id="SVC72984.1"/>
    </source>
</evidence>
<feature type="non-terminal residue" evidence="1">
    <location>
        <position position="1"/>
    </location>
</feature>
<sequence length="24" mass="2782">LFVANFCKTSKSFNQDVCNKKNDM</sequence>
<name>A0A382PHV6_9ZZZZ</name>